<proteinExistence type="inferred from homology"/>
<evidence type="ECO:0000256" key="1">
    <source>
        <dbReference type="ARBA" id="ARBA00009224"/>
    </source>
</evidence>
<dbReference type="Proteomes" id="UP000613177">
    <property type="component" value="Unassembled WGS sequence"/>
</dbReference>
<dbReference type="Pfam" id="PF10558">
    <property type="entry name" value="MTP18"/>
    <property type="match status" value="2"/>
</dbReference>
<dbReference type="GO" id="GO:0000266">
    <property type="term" value="P:mitochondrial fission"/>
    <property type="evidence" value="ECO:0007669"/>
    <property type="project" value="TreeGrafter"/>
</dbReference>
<dbReference type="OrthoDB" id="424969at2759"/>
<name>A0A8H7SKE8_9FUNG</name>
<sequence>MSNPNIEDETLSEKVTKGEIDSLESNARYLAYAGRLRTALVASTRYLAYTSDVGEAFRPIVPPLIVSAAYGISWLYLGLDVSYEGYKSVHAGMDNASVATTVVKRGVFQSLASMAFPMMTIHSIVKYSAVGFKNVKNTKVRAWGPTLLGLSIVPFLPYIFDEPIEHIVDKVFKPIEDRVSDSVARVGHNKIGDDLPPIAAQDKKDQ</sequence>
<dbReference type="GO" id="GO:0005739">
    <property type="term" value="C:mitochondrion"/>
    <property type="evidence" value="ECO:0007669"/>
    <property type="project" value="TreeGrafter"/>
</dbReference>
<evidence type="ECO:0000313" key="4">
    <source>
        <dbReference type="EMBL" id="KAG2230100.1"/>
    </source>
</evidence>
<comment type="similarity">
    <text evidence="1">Belongs to the MTFP1 family.</text>
</comment>
<protein>
    <recommendedName>
        <fullName evidence="2">Mitochondrial fission process protein 1</fullName>
    </recommendedName>
    <alternativeName>
        <fullName evidence="3">Mitochondrial 18 kDa protein</fullName>
    </alternativeName>
</protein>
<gene>
    <name evidence="4" type="ORF">INT48_004362</name>
</gene>
<dbReference type="AlphaFoldDB" id="A0A8H7SKE8"/>
<evidence type="ECO:0000256" key="2">
    <source>
        <dbReference type="ARBA" id="ARBA00017835"/>
    </source>
</evidence>
<reference evidence="4" key="1">
    <citation type="submission" date="2021-01" db="EMBL/GenBank/DDBJ databases">
        <title>Metabolic potential, ecology and presence of endohyphal bacteria is reflected in genomic diversity of Mucoromycotina.</title>
        <authorList>
            <person name="Muszewska A."/>
            <person name="Okrasinska A."/>
            <person name="Steczkiewicz K."/>
            <person name="Drgas O."/>
            <person name="Orlowska M."/>
            <person name="Perlinska-Lenart U."/>
            <person name="Aleksandrzak-Piekarczyk T."/>
            <person name="Szatraj K."/>
            <person name="Zielenkiewicz U."/>
            <person name="Pilsyk S."/>
            <person name="Malc E."/>
            <person name="Mieczkowski P."/>
            <person name="Kruszewska J.S."/>
            <person name="Biernat P."/>
            <person name="Pawlowska J."/>
        </authorList>
    </citation>
    <scope>NUCLEOTIDE SEQUENCE</scope>
    <source>
        <strain evidence="4">WA0000018081</strain>
    </source>
</reference>
<keyword evidence="5" id="KW-1185">Reference proteome</keyword>
<organism evidence="4 5">
    <name type="scientific">Thamnidium elegans</name>
    <dbReference type="NCBI Taxonomy" id="101142"/>
    <lineage>
        <taxon>Eukaryota</taxon>
        <taxon>Fungi</taxon>
        <taxon>Fungi incertae sedis</taxon>
        <taxon>Mucoromycota</taxon>
        <taxon>Mucoromycotina</taxon>
        <taxon>Mucoromycetes</taxon>
        <taxon>Mucorales</taxon>
        <taxon>Mucorineae</taxon>
        <taxon>Mucoraceae</taxon>
        <taxon>Thamnidium</taxon>
    </lineage>
</organism>
<comment type="caution">
    <text evidence="4">The sequence shown here is derived from an EMBL/GenBank/DDBJ whole genome shotgun (WGS) entry which is preliminary data.</text>
</comment>
<dbReference type="EMBL" id="JAEPRE010000223">
    <property type="protein sequence ID" value="KAG2230100.1"/>
    <property type="molecule type" value="Genomic_DNA"/>
</dbReference>
<dbReference type="InterPro" id="IPR019560">
    <property type="entry name" value="Mitochondrial_18_kDa_protein"/>
</dbReference>
<evidence type="ECO:0000313" key="5">
    <source>
        <dbReference type="Proteomes" id="UP000613177"/>
    </source>
</evidence>
<dbReference type="PANTHER" id="PTHR11001">
    <property type="entry name" value="MITOCHONDRIAL FISSION PROCESS PROTEIN 1"/>
    <property type="match status" value="1"/>
</dbReference>
<accession>A0A8H7SKE8</accession>
<dbReference type="PANTHER" id="PTHR11001:SF2">
    <property type="entry name" value="MITOCHONDRIAL FISSION PROCESS PROTEIN 1"/>
    <property type="match status" value="1"/>
</dbReference>
<evidence type="ECO:0000256" key="3">
    <source>
        <dbReference type="ARBA" id="ARBA00029631"/>
    </source>
</evidence>